<proteinExistence type="predicted"/>
<reference evidence="1" key="1">
    <citation type="submission" date="2021-02" db="EMBL/GenBank/DDBJ databases">
        <authorList>
            <consortium name="DOE Joint Genome Institute"/>
            <person name="Ahrendt S."/>
            <person name="Looney B.P."/>
            <person name="Miyauchi S."/>
            <person name="Morin E."/>
            <person name="Drula E."/>
            <person name="Courty P.E."/>
            <person name="Chicoki N."/>
            <person name="Fauchery L."/>
            <person name="Kohler A."/>
            <person name="Kuo A."/>
            <person name="Labutti K."/>
            <person name="Pangilinan J."/>
            <person name="Lipzen A."/>
            <person name="Riley R."/>
            <person name="Andreopoulos W."/>
            <person name="He G."/>
            <person name="Johnson J."/>
            <person name="Barry K.W."/>
            <person name="Grigoriev I.V."/>
            <person name="Nagy L."/>
            <person name="Hibbett D."/>
            <person name="Henrissat B."/>
            <person name="Matheny P.B."/>
            <person name="Labbe J."/>
            <person name="Martin F."/>
        </authorList>
    </citation>
    <scope>NUCLEOTIDE SEQUENCE</scope>
    <source>
        <strain evidence="1">FP105234-sp</strain>
    </source>
</reference>
<evidence type="ECO:0000313" key="1">
    <source>
        <dbReference type="EMBL" id="KAI0046013.1"/>
    </source>
</evidence>
<dbReference type="Proteomes" id="UP000814033">
    <property type="component" value="Unassembled WGS sequence"/>
</dbReference>
<name>A0ACB8RR83_9AGAM</name>
<accession>A0ACB8RR83</accession>
<reference evidence="1" key="2">
    <citation type="journal article" date="2022" name="New Phytol.">
        <title>Evolutionary transition to the ectomycorrhizal habit in the genomes of a hyperdiverse lineage of mushroom-forming fungi.</title>
        <authorList>
            <person name="Looney B."/>
            <person name="Miyauchi S."/>
            <person name="Morin E."/>
            <person name="Drula E."/>
            <person name="Courty P.E."/>
            <person name="Kohler A."/>
            <person name="Kuo A."/>
            <person name="LaButti K."/>
            <person name="Pangilinan J."/>
            <person name="Lipzen A."/>
            <person name="Riley R."/>
            <person name="Andreopoulos W."/>
            <person name="He G."/>
            <person name="Johnson J."/>
            <person name="Nolan M."/>
            <person name="Tritt A."/>
            <person name="Barry K.W."/>
            <person name="Grigoriev I.V."/>
            <person name="Nagy L.G."/>
            <person name="Hibbett D."/>
            <person name="Henrissat B."/>
            <person name="Matheny P.B."/>
            <person name="Labbe J."/>
            <person name="Martin F.M."/>
        </authorList>
    </citation>
    <scope>NUCLEOTIDE SEQUENCE</scope>
    <source>
        <strain evidence="1">FP105234-sp</strain>
    </source>
</reference>
<organism evidence="1 2">
    <name type="scientific">Auriscalpium vulgare</name>
    <dbReference type="NCBI Taxonomy" id="40419"/>
    <lineage>
        <taxon>Eukaryota</taxon>
        <taxon>Fungi</taxon>
        <taxon>Dikarya</taxon>
        <taxon>Basidiomycota</taxon>
        <taxon>Agaricomycotina</taxon>
        <taxon>Agaricomycetes</taxon>
        <taxon>Russulales</taxon>
        <taxon>Auriscalpiaceae</taxon>
        <taxon>Auriscalpium</taxon>
    </lineage>
</organism>
<gene>
    <name evidence="1" type="ORF">FA95DRAFT_1607234</name>
</gene>
<comment type="caution">
    <text evidence="1">The sequence shown here is derived from an EMBL/GenBank/DDBJ whole genome shotgun (WGS) entry which is preliminary data.</text>
</comment>
<evidence type="ECO:0000313" key="2">
    <source>
        <dbReference type="Proteomes" id="UP000814033"/>
    </source>
</evidence>
<dbReference type="EMBL" id="MU275936">
    <property type="protein sequence ID" value="KAI0046013.1"/>
    <property type="molecule type" value="Genomic_DNA"/>
</dbReference>
<keyword evidence="2" id="KW-1185">Reference proteome</keyword>
<protein>
    <submittedName>
        <fullName evidence="1">NUXM, NADH-ubiquinone oxidoreductase subunit</fullName>
    </submittedName>
</protein>
<sequence>MPEKIVETPYPLVDADPHFSRVMRYMRPSDYAVWAGATGGFPSLLYLWDMADPSKTRLKTPLRLGGFLGFIGGFLMAYQRSSFRFWGWSENKAEEEKDFAELSERARKGLPLYGESDQPLWVQGAAYRNSAFSQLKFTSFPMFNFVNHPHHGTDPAKYGVKVASQEGETSEQ</sequence>